<proteinExistence type="predicted"/>
<dbReference type="InterPro" id="IPR002110">
    <property type="entry name" value="Ankyrin_rpt"/>
</dbReference>
<accession>A0A3D8S5J3</accession>
<dbReference type="RefSeq" id="XP_026604337.1">
    <property type="nucleotide sequence ID" value="XM_026746857.1"/>
</dbReference>
<dbReference type="PROSITE" id="PS50181">
    <property type="entry name" value="FBOX"/>
    <property type="match status" value="1"/>
</dbReference>
<dbReference type="SMART" id="SM00248">
    <property type="entry name" value="ANK"/>
    <property type="match status" value="6"/>
</dbReference>
<reference evidence="6 7" key="1">
    <citation type="journal article" date="2018" name="IMA Fungus">
        <title>IMA Genome-F 9: Draft genome sequence of Annulohypoxylon stygium, Aspergillus mulundensis, Berkeleyomyces basicola (syn. Thielaviopsis basicola), Ceratocystis smalleyi, two Cercospora beticola strains, Coleophoma cylindrospora, Fusarium fracticaudum, Phialophora cf. hyalina, and Morchella septimelata.</title>
        <authorList>
            <person name="Wingfield B.D."/>
            <person name="Bills G.F."/>
            <person name="Dong Y."/>
            <person name="Huang W."/>
            <person name="Nel W.J."/>
            <person name="Swalarsk-Parry B.S."/>
            <person name="Vaghefi N."/>
            <person name="Wilken P.M."/>
            <person name="An Z."/>
            <person name="de Beer Z.W."/>
            <person name="De Vos L."/>
            <person name="Chen L."/>
            <person name="Duong T.A."/>
            <person name="Gao Y."/>
            <person name="Hammerbacher A."/>
            <person name="Kikkert J.R."/>
            <person name="Li Y."/>
            <person name="Li H."/>
            <person name="Li K."/>
            <person name="Li Q."/>
            <person name="Liu X."/>
            <person name="Ma X."/>
            <person name="Naidoo K."/>
            <person name="Pethybridge S.J."/>
            <person name="Sun J."/>
            <person name="Steenkamp E.T."/>
            <person name="van der Nest M.A."/>
            <person name="van Wyk S."/>
            <person name="Wingfield M.J."/>
            <person name="Xiong C."/>
            <person name="Yue Q."/>
            <person name="Zhang X."/>
        </authorList>
    </citation>
    <scope>NUCLEOTIDE SEQUENCE [LARGE SCALE GENOMIC DNA]</scope>
    <source>
        <strain evidence="6 7">DSM 5745</strain>
    </source>
</reference>
<dbReference type="InterPro" id="IPR036770">
    <property type="entry name" value="Ankyrin_rpt-contain_sf"/>
</dbReference>
<feature type="region of interest" description="Disordered" evidence="4">
    <location>
        <begin position="280"/>
        <end position="299"/>
    </location>
</feature>
<keyword evidence="7" id="KW-1185">Reference proteome</keyword>
<feature type="repeat" description="ANK" evidence="3">
    <location>
        <begin position="98"/>
        <end position="130"/>
    </location>
</feature>
<evidence type="ECO:0000256" key="2">
    <source>
        <dbReference type="ARBA" id="ARBA00023043"/>
    </source>
</evidence>
<keyword evidence="2 3" id="KW-0040">ANK repeat</keyword>
<dbReference type="PANTHER" id="PTHR24198:SF165">
    <property type="entry name" value="ANKYRIN REPEAT-CONTAINING PROTEIN-RELATED"/>
    <property type="match status" value="1"/>
</dbReference>
<keyword evidence="1" id="KW-0677">Repeat</keyword>
<evidence type="ECO:0000256" key="1">
    <source>
        <dbReference type="ARBA" id="ARBA00022737"/>
    </source>
</evidence>
<dbReference type="AlphaFoldDB" id="A0A3D8S5J3"/>
<feature type="domain" description="F-box" evidence="5">
    <location>
        <begin position="3"/>
        <end position="54"/>
    </location>
</feature>
<dbReference type="Pfam" id="PF12796">
    <property type="entry name" value="Ank_2"/>
    <property type="match status" value="2"/>
</dbReference>
<dbReference type="InterPro" id="IPR001810">
    <property type="entry name" value="F-box_dom"/>
</dbReference>
<dbReference type="STRING" id="1810919.A0A3D8S5J3"/>
<evidence type="ECO:0000313" key="7">
    <source>
        <dbReference type="Proteomes" id="UP000256690"/>
    </source>
</evidence>
<evidence type="ECO:0000313" key="6">
    <source>
        <dbReference type="EMBL" id="RDW81284.1"/>
    </source>
</evidence>
<dbReference type="EMBL" id="PVWQ01000005">
    <property type="protein sequence ID" value="RDW81284.1"/>
    <property type="molecule type" value="Genomic_DNA"/>
</dbReference>
<evidence type="ECO:0000259" key="5">
    <source>
        <dbReference type="PROSITE" id="PS50181"/>
    </source>
</evidence>
<dbReference type="Gene3D" id="1.25.40.20">
    <property type="entry name" value="Ankyrin repeat-containing domain"/>
    <property type="match status" value="2"/>
</dbReference>
<protein>
    <recommendedName>
        <fullName evidence="5">F-box domain-containing protein</fullName>
    </recommendedName>
</protein>
<gene>
    <name evidence="6" type="ORF">DSM5745_04841</name>
</gene>
<dbReference type="GeneID" id="38115211"/>
<sequence>MTPTSLLTLPPELQLTIVENIDSPRYLNALSQTCKQLYPIITPILYGDEIKNNYSGALFWAARNNSPGTIERMLSHGASVDSEDGHSPASAMITKIRHHPTALMYAASNGHIESARTLLKHGADAYKYTRNDYGAGRGPALVEAAKGGMKPMNALEAAIVEGHSHTVQALLNHGADIERIALHSPLITAVVAGNISAITVLLVNGAKIDAAYCYDANTALVSAINARQIEIVRLLLHWGANVHEGYPSDFTPLEAAEGQMNMIKLLVRYGADPARLSEADRERLEAEKAKEAARWEEHH</sequence>
<dbReference type="PANTHER" id="PTHR24198">
    <property type="entry name" value="ANKYRIN REPEAT AND PROTEIN KINASE DOMAIN-CONTAINING PROTEIN"/>
    <property type="match status" value="1"/>
</dbReference>
<feature type="repeat" description="ANK" evidence="3">
    <location>
        <begin position="215"/>
        <end position="243"/>
    </location>
</feature>
<organism evidence="6 7">
    <name type="scientific">Aspergillus mulundensis</name>
    <dbReference type="NCBI Taxonomy" id="1810919"/>
    <lineage>
        <taxon>Eukaryota</taxon>
        <taxon>Fungi</taxon>
        <taxon>Dikarya</taxon>
        <taxon>Ascomycota</taxon>
        <taxon>Pezizomycotina</taxon>
        <taxon>Eurotiomycetes</taxon>
        <taxon>Eurotiomycetidae</taxon>
        <taxon>Eurotiales</taxon>
        <taxon>Aspergillaceae</taxon>
        <taxon>Aspergillus</taxon>
        <taxon>Aspergillus subgen. Nidulantes</taxon>
    </lineage>
</organism>
<dbReference type="Proteomes" id="UP000256690">
    <property type="component" value="Unassembled WGS sequence"/>
</dbReference>
<name>A0A3D8S5J3_9EURO</name>
<dbReference type="OrthoDB" id="366390at2759"/>
<dbReference type="GO" id="GO:0005737">
    <property type="term" value="C:cytoplasm"/>
    <property type="evidence" value="ECO:0007669"/>
    <property type="project" value="TreeGrafter"/>
</dbReference>
<evidence type="ECO:0000256" key="3">
    <source>
        <dbReference type="PROSITE-ProRule" id="PRU00023"/>
    </source>
</evidence>
<evidence type="ECO:0000256" key="4">
    <source>
        <dbReference type="SAM" id="MobiDB-lite"/>
    </source>
</evidence>
<dbReference type="PROSITE" id="PS50088">
    <property type="entry name" value="ANK_REPEAT"/>
    <property type="match status" value="2"/>
</dbReference>
<dbReference type="PROSITE" id="PS50297">
    <property type="entry name" value="ANK_REP_REGION"/>
    <property type="match status" value="2"/>
</dbReference>
<dbReference type="SUPFAM" id="SSF48403">
    <property type="entry name" value="Ankyrin repeat"/>
    <property type="match status" value="1"/>
</dbReference>
<comment type="caution">
    <text evidence="6">The sequence shown here is derived from an EMBL/GenBank/DDBJ whole genome shotgun (WGS) entry which is preliminary data.</text>
</comment>